<protein>
    <submittedName>
        <fullName evidence="1">Restriction endonuclease</fullName>
    </submittedName>
</protein>
<accession>A0ABU8YQZ7</accession>
<dbReference type="GO" id="GO:0004519">
    <property type="term" value="F:endonuclease activity"/>
    <property type="evidence" value="ECO:0007669"/>
    <property type="project" value="UniProtKB-KW"/>
</dbReference>
<organism evidence="1 2">
    <name type="scientific">Microcoleus anatoxicus PTRS2</name>
    <dbReference type="NCBI Taxonomy" id="2705321"/>
    <lineage>
        <taxon>Bacteria</taxon>
        <taxon>Bacillati</taxon>
        <taxon>Cyanobacteriota</taxon>
        <taxon>Cyanophyceae</taxon>
        <taxon>Oscillatoriophycideae</taxon>
        <taxon>Oscillatoriales</taxon>
        <taxon>Microcoleaceae</taxon>
        <taxon>Microcoleus</taxon>
        <taxon>Microcoleus anatoxicus</taxon>
    </lineage>
</organism>
<comment type="caution">
    <text evidence="1">The sequence shown here is derived from an EMBL/GenBank/DDBJ whole genome shotgun (WGS) entry which is preliminary data.</text>
</comment>
<dbReference type="EMBL" id="JBBLXS010000258">
    <property type="protein sequence ID" value="MEK0186794.1"/>
    <property type="molecule type" value="Genomic_DNA"/>
</dbReference>
<sequence>MTTLTAEILCSEAAIFSAAESQHPEPLLYGITDGKAVGTYLEQKFRLYLKQQYEFIDGNSASGIDFPGILVDVKVTSVRQPQSSCPFKSARQKIFGLGYSLIIFVYEKTDNSTIRTATLNILHTIYVSAERTADFQMTRGIRNILDNEGNKDDLLAFMFDKNLPVDEIEAANIADEILKNPPLQGFLTISNALQWRLQYGRVIERAGQQEGVIAVYKYNR</sequence>
<evidence type="ECO:0000313" key="1">
    <source>
        <dbReference type="EMBL" id="MEK0186794.1"/>
    </source>
</evidence>
<keyword evidence="1" id="KW-0540">Nuclease</keyword>
<name>A0ABU8YQZ7_9CYAN</name>
<proteinExistence type="predicted"/>
<keyword evidence="2" id="KW-1185">Reference proteome</keyword>
<keyword evidence="1" id="KW-0378">Hydrolase</keyword>
<dbReference type="RefSeq" id="WP_340521351.1">
    <property type="nucleotide sequence ID" value="NZ_JBBLXS010000258.1"/>
</dbReference>
<keyword evidence="1" id="KW-0255">Endonuclease</keyword>
<dbReference type="Proteomes" id="UP001384579">
    <property type="component" value="Unassembled WGS sequence"/>
</dbReference>
<gene>
    <name evidence="1" type="ORF">WMG39_18340</name>
</gene>
<evidence type="ECO:0000313" key="2">
    <source>
        <dbReference type="Proteomes" id="UP001384579"/>
    </source>
</evidence>
<reference evidence="1 2" key="1">
    <citation type="journal article" date="2020" name="Harmful Algae">
        <title>Molecular and morphological characterization of a novel dihydroanatoxin-a producing Microcoleus species (cyanobacteria) from the Russian River, California, USA.</title>
        <authorList>
            <person name="Conklin K.Y."/>
            <person name="Stancheva R."/>
            <person name="Otten T.G."/>
            <person name="Fadness R."/>
            <person name="Boyer G.L."/>
            <person name="Read B."/>
            <person name="Zhang X."/>
            <person name="Sheath R.G."/>
        </authorList>
    </citation>
    <scope>NUCLEOTIDE SEQUENCE [LARGE SCALE GENOMIC DNA]</scope>
    <source>
        <strain evidence="1 2">PTRS2</strain>
    </source>
</reference>